<feature type="region of interest" description="Disordered" evidence="9">
    <location>
        <begin position="1"/>
        <end position="25"/>
    </location>
</feature>
<comment type="function">
    <text evidence="8">Broad-specificity nucleoside monophosphate (NMP) kinase that catalyzes the reversible transfer of the terminal phosphate group between nucleoside triphosphates and monophosphates. Has also ATPase activity. Involved in the late cytoplasmic maturation steps of the 40S ribosomal particles, specifically 18S rRNA maturation. While NMP activity is not required for ribosome maturation, ATPase activity is. Associates transiently with small ribosomal subunit protein uS11. ATP hydrolysis breaks the interaction with uS11. May temporarily remove uS11 from the ribosome to enable a conformational change of the ribosomal RNA that is needed for the final maturation step of the small ribosomal subunit. Its NMP activity may have a role in nuclear energy homeostasis.</text>
</comment>
<dbReference type="Pfam" id="PF00190">
    <property type="entry name" value="Cupin_1"/>
    <property type="match status" value="1"/>
</dbReference>
<comment type="catalytic activity">
    <reaction evidence="8">
        <text>AMP + ATP = 2 ADP</text>
        <dbReference type="Rhea" id="RHEA:12973"/>
        <dbReference type="ChEBI" id="CHEBI:30616"/>
        <dbReference type="ChEBI" id="CHEBI:456215"/>
        <dbReference type="ChEBI" id="CHEBI:456216"/>
        <dbReference type="EC" id="2.7.4.3"/>
    </reaction>
</comment>
<dbReference type="SMART" id="SM00835">
    <property type="entry name" value="Cupin_1"/>
    <property type="match status" value="1"/>
</dbReference>
<gene>
    <name evidence="11" type="ORF">JRO89_XS10G0154500</name>
</gene>
<comment type="caution">
    <text evidence="8">Lacks conserved residue(s) required for the propagation of feature annotation.</text>
</comment>
<comment type="subcellular location">
    <subcellularLocation>
        <location evidence="8">Cytoplasm</location>
    </subcellularLocation>
    <subcellularLocation>
        <location evidence="8">Nucleus</location>
    </subcellularLocation>
</comment>
<accession>A0ABQ8HIT6</accession>
<dbReference type="PANTHER" id="PTHR12595:SF0">
    <property type="entry name" value="ADENYLATE KINASE ISOENZYME 6"/>
    <property type="match status" value="1"/>
</dbReference>
<feature type="region of interest" description="LID" evidence="8">
    <location>
        <begin position="114"/>
        <end position="124"/>
    </location>
</feature>
<dbReference type="Gene3D" id="2.60.120.10">
    <property type="entry name" value="Jelly Rolls"/>
    <property type="match status" value="4"/>
</dbReference>
<evidence type="ECO:0000256" key="9">
    <source>
        <dbReference type="SAM" id="MobiDB-lite"/>
    </source>
</evidence>
<feature type="compositionally biased region" description="Low complexity" evidence="9">
    <location>
        <begin position="15"/>
        <end position="25"/>
    </location>
</feature>
<feature type="binding site" evidence="8">
    <location>
        <position position="21"/>
    </location>
    <ligand>
        <name>ATP</name>
        <dbReference type="ChEBI" id="CHEBI:30616"/>
    </ligand>
</feature>
<dbReference type="EMBL" id="JAFEMO010000010">
    <property type="protein sequence ID" value="KAH7560983.1"/>
    <property type="molecule type" value="Genomic_DNA"/>
</dbReference>
<dbReference type="InterPro" id="IPR014710">
    <property type="entry name" value="RmlC-like_jellyroll"/>
</dbReference>
<dbReference type="EC" id="2.7.4.3" evidence="8"/>
<keyword evidence="3 8" id="KW-0808">Transferase</keyword>
<keyword evidence="4" id="KW-0732">Signal</keyword>
<feature type="region of interest" description="NMPbind" evidence="8">
    <location>
        <begin position="39"/>
        <end position="62"/>
    </location>
</feature>
<proteinExistence type="inferred from homology"/>
<evidence type="ECO:0000256" key="5">
    <source>
        <dbReference type="ARBA" id="ARBA00022741"/>
    </source>
</evidence>
<dbReference type="CDD" id="cd02244">
    <property type="entry name" value="cupin_7S_vicilin-like_N"/>
    <property type="match status" value="1"/>
</dbReference>
<feature type="binding site" evidence="8">
    <location>
        <position position="24"/>
    </location>
    <ligand>
        <name>ATP</name>
        <dbReference type="ChEBI" id="CHEBI:30616"/>
    </ligand>
</feature>
<keyword evidence="1 8" id="KW-0690">Ribosome biogenesis</keyword>
<dbReference type="Proteomes" id="UP000827721">
    <property type="component" value="Unassembled WGS sequence"/>
</dbReference>
<keyword evidence="7 8" id="KW-0067">ATP-binding</keyword>
<feature type="binding site" evidence="8">
    <location>
        <position position="115"/>
    </location>
    <ligand>
        <name>ATP</name>
        <dbReference type="ChEBI" id="CHEBI:30616"/>
    </ligand>
</feature>
<feature type="binding site" evidence="8">
    <location>
        <position position="23"/>
    </location>
    <ligand>
        <name>ATP</name>
        <dbReference type="ChEBI" id="CHEBI:30616"/>
    </ligand>
</feature>
<comment type="subunit">
    <text evidence="8">Interacts with small ribosomal subunit protein uS11. Not a structural component of 43S pre-ribosomes, but transiently interacts with them by binding to uS11.</text>
</comment>
<evidence type="ECO:0000256" key="6">
    <source>
        <dbReference type="ARBA" id="ARBA00022777"/>
    </source>
</evidence>
<protein>
    <recommendedName>
        <fullName evidence="8">Adenylate kinase isoenzyme 6 homolog</fullName>
        <shortName evidence="8">AK6</shortName>
        <ecNumber evidence="8">2.7.4.3</ecNumber>
    </recommendedName>
    <alternativeName>
        <fullName evidence="8">Dual activity adenylate kinase/ATPase</fullName>
        <shortName evidence="8">AK/ATPase</shortName>
    </alternativeName>
</protein>
<dbReference type="InterPro" id="IPR006045">
    <property type="entry name" value="Cupin_1"/>
</dbReference>
<keyword evidence="6 8" id="KW-0418">Kinase</keyword>
<keyword evidence="8" id="KW-0539">Nucleus</keyword>
<evidence type="ECO:0000256" key="3">
    <source>
        <dbReference type="ARBA" id="ARBA00022679"/>
    </source>
</evidence>
<evidence type="ECO:0000256" key="7">
    <source>
        <dbReference type="ARBA" id="ARBA00022840"/>
    </source>
</evidence>
<evidence type="ECO:0000256" key="2">
    <source>
        <dbReference type="ARBA" id="ARBA00022552"/>
    </source>
</evidence>
<dbReference type="Gene3D" id="3.40.50.300">
    <property type="entry name" value="P-loop containing nucleotide triphosphate hydrolases"/>
    <property type="match status" value="1"/>
</dbReference>
<dbReference type="InterPro" id="IPR011051">
    <property type="entry name" value="RmlC_Cupin_sf"/>
</dbReference>
<feature type="binding site" evidence="8">
    <location>
        <position position="22"/>
    </location>
    <ligand>
        <name>ATP</name>
        <dbReference type="ChEBI" id="CHEBI:30616"/>
    </ligand>
</feature>
<name>A0ABQ8HIT6_9ROSI</name>
<evidence type="ECO:0000313" key="12">
    <source>
        <dbReference type="Proteomes" id="UP000827721"/>
    </source>
</evidence>
<keyword evidence="8" id="KW-0963">Cytoplasm</keyword>
<dbReference type="PANTHER" id="PTHR12595">
    <property type="entry name" value="POS9-ACTIVATING FACTOR FAP7-RELATED"/>
    <property type="match status" value="1"/>
</dbReference>
<evidence type="ECO:0000256" key="1">
    <source>
        <dbReference type="ARBA" id="ARBA00022517"/>
    </source>
</evidence>
<feature type="domain" description="Cupin type-1" evidence="10">
    <location>
        <begin position="382"/>
        <end position="505"/>
    </location>
</feature>
<keyword evidence="5 8" id="KW-0547">Nucleotide-binding</keyword>
<reference evidence="11 12" key="1">
    <citation type="submission" date="2021-02" db="EMBL/GenBank/DDBJ databases">
        <title>Plant Genome Project.</title>
        <authorList>
            <person name="Zhang R.-G."/>
        </authorList>
    </citation>
    <scope>NUCLEOTIDE SEQUENCE [LARGE SCALE GENOMIC DNA]</scope>
    <source>
        <tissue evidence="11">Leaves</tissue>
    </source>
</reference>
<dbReference type="HAMAP" id="MF_00039">
    <property type="entry name" value="Adenylate_kinase_AK6"/>
    <property type="match status" value="1"/>
</dbReference>
<dbReference type="Pfam" id="PF13238">
    <property type="entry name" value="AAA_18"/>
    <property type="match status" value="1"/>
</dbReference>
<comment type="catalytic activity">
    <reaction evidence="8">
        <text>ATP + H2O = ADP + phosphate + H(+)</text>
        <dbReference type="Rhea" id="RHEA:13065"/>
        <dbReference type="ChEBI" id="CHEBI:15377"/>
        <dbReference type="ChEBI" id="CHEBI:15378"/>
        <dbReference type="ChEBI" id="CHEBI:30616"/>
        <dbReference type="ChEBI" id="CHEBI:43474"/>
        <dbReference type="ChEBI" id="CHEBI:456216"/>
    </reaction>
</comment>
<comment type="similarity">
    <text evidence="8">Belongs to the adenylate kinase family. AK6 subfamily.</text>
</comment>
<dbReference type="SUPFAM" id="SSF51182">
    <property type="entry name" value="RmlC-like cupins"/>
    <property type="match status" value="1"/>
</dbReference>
<evidence type="ECO:0000256" key="4">
    <source>
        <dbReference type="ARBA" id="ARBA00022729"/>
    </source>
</evidence>
<dbReference type="InterPro" id="IPR027417">
    <property type="entry name" value="P-loop_NTPase"/>
</dbReference>
<feature type="binding site" evidence="8">
    <location>
        <position position="19"/>
    </location>
    <ligand>
        <name>ATP</name>
        <dbReference type="ChEBI" id="CHEBI:30616"/>
    </ligand>
</feature>
<sequence length="527" mass="59730">MVRDSKRTRPNILVTGTPGTGKTTTSSAVAESTQLRHINIGDLVRDKKLHDGWDEDLECHIINEDLVCDELEDLMEQGGNIVDYHGCDFFPERWFDRVVVLQTDNSVLYDRLSKRGYTGAKLTNNIECEIFQVLLEEAKESYPEDIVVALKSDTIEDITKNVTTLTDWRSMQVVKTAAGEMRVVMTSGGGRVADRPMHIGFITMEPETLFVPQYIDSSLILFVNRAFYLENTRRRQRLHIICSIDPSESLGLGAFRSFFIGGGSHSTSLLAGFHRETLANAFNVSESEVEEILNKPSEGPIVYMSDSHSPSLWAKFLQLKEQDRLQQLKGMVGIQQEPEEEEEEEEDEEEQITTWSWRKLNSVFGIKNNKGQRGSTEYPDSYNIYDRSPDFKNNYGWSIALDESDCSPPKHSGIGVYLVNLTAIVYPNGTSAMDIKVKEGDMFWVPRYFAFCQIASRRGPLEFFGFTTSQRKNRPQFLVGASSLLRTLPIPELAAAFGLSKERLRKFTEAQREAVILPSTDKKRVKI</sequence>
<evidence type="ECO:0000313" key="11">
    <source>
        <dbReference type="EMBL" id="KAH7560983.1"/>
    </source>
</evidence>
<dbReference type="InterPro" id="IPR020618">
    <property type="entry name" value="Adenyl_kinase_AK6"/>
</dbReference>
<organism evidence="11 12">
    <name type="scientific">Xanthoceras sorbifolium</name>
    <dbReference type="NCBI Taxonomy" id="99658"/>
    <lineage>
        <taxon>Eukaryota</taxon>
        <taxon>Viridiplantae</taxon>
        <taxon>Streptophyta</taxon>
        <taxon>Embryophyta</taxon>
        <taxon>Tracheophyta</taxon>
        <taxon>Spermatophyta</taxon>
        <taxon>Magnoliopsida</taxon>
        <taxon>eudicotyledons</taxon>
        <taxon>Gunneridae</taxon>
        <taxon>Pentapetalae</taxon>
        <taxon>rosids</taxon>
        <taxon>malvids</taxon>
        <taxon>Sapindales</taxon>
        <taxon>Sapindaceae</taxon>
        <taxon>Xanthoceroideae</taxon>
        <taxon>Xanthoceras</taxon>
    </lineage>
</organism>
<evidence type="ECO:0000256" key="8">
    <source>
        <dbReference type="HAMAP-Rule" id="MF_03173"/>
    </source>
</evidence>
<dbReference type="SUPFAM" id="SSF52540">
    <property type="entry name" value="P-loop containing nucleoside triphosphate hydrolases"/>
    <property type="match status" value="1"/>
</dbReference>
<keyword evidence="12" id="KW-1185">Reference proteome</keyword>
<evidence type="ECO:0000259" key="10">
    <source>
        <dbReference type="SMART" id="SM00835"/>
    </source>
</evidence>
<keyword evidence="2 8" id="KW-0698">rRNA processing</keyword>
<comment type="caution">
    <text evidence="11">The sequence shown here is derived from an EMBL/GenBank/DDBJ whole genome shotgun (WGS) entry which is preliminary data.</text>
</comment>